<name>A0A2S7BY40_9XANT</name>
<proteinExistence type="predicted"/>
<reference evidence="3 5" key="1">
    <citation type="submission" date="2016-08" db="EMBL/GenBank/DDBJ databases">
        <authorList>
            <person name="Seilhamer J.J."/>
        </authorList>
    </citation>
    <scope>NUCLEOTIDE SEQUENCE [LARGE SCALE GENOMIC DNA]</scope>
    <source>
        <strain evidence="3 5">CFBP7245</strain>
    </source>
</reference>
<evidence type="ECO:0000256" key="1">
    <source>
        <dbReference type="SAM" id="MobiDB-lite"/>
    </source>
</evidence>
<dbReference type="EMBL" id="MDEE01000039">
    <property type="protein sequence ID" value="PPU54238.1"/>
    <property type="molecule type" value="Genomic_DNA"/>
</dbReference>
<evidence type="ECO:0000313" key="4">
    <source>
        <dbReference type="EMBL" id="WOB26381.1"/>
    </source>
</evidence>
<dbReference type="AlphaFoldDB" id="A0A2S7BY40"/>
<evidence type="ECO:0000313" key="3">
    <source>
        <dbReference type="EMBL" id="PPU54238.1"/>
    </source>
</evidence>
<evidence type="ECO:0000313" key="5">
    <source>
        <dbReference type="Proteomes" id="UP000238908"/>
    </source>
</evidence>
<dbReference type="RefSeq" id="WP_104617070.1">
    <property type="nucleotide sequence ID" value="NZ_CP103837.1"/>
</dbReference>
<feature type="compositionally biased region" description="Low complexity" evidence="1">
    <location>
        <begin position="52"/>
        <end position="61"/>
    </location>
</feature>
<dbReference type="Proteomes" id="UP000238908">
    <property type="component" value="Unassembled WGS sequence"/>
</dbReference>
<dbReference type="Proteomes" id="UP001304534">
    <property type="component" value="Chromosome"/>
</dbReference>
<dbReference type="GeneID" id="95586727"/>
<keyword evidence="2" id="KW-1133">Transmembrane helix</keyword>
<gene>
    <name evidence="4" type="ORF">NYR99_22620</name>
    <name evidence="3" type="ORF">XdyCFBP7245_19280</name>
</gene>
<sequence>MATFNFWQWALTALVVFAIVLPALLATCMVRFGPRHDAPHRTRPRRVAETGASSPALSLLSGITGDGR</sequence>
<keyword evidence="2" id="KW-0812">Transmembrane</keyword>
<evidence type="ECO:0000256" key="2">
    <source>
        <dbReference type="SAM" id="Phobius"/>
    </source>
</evidence>
<accession>A0A2S7BY40</accession>
<feature type="region of interest" description="Disordered" evidence="1">
    <location>
        <begin position="38"/>
        <end position="68"/>
    </location>
</feature>
<dbReference type="EMBL" id="CP103840">
    <property type="protein sequence ID" value="WOB26381.1"/>
    <property type="molecule type" value="Genomic_DNA"/>
</dbReference>
<protein>
    <submittedName>
        <fullName evidence="3">Uncharacterized protein</fullName>
    </submittedName>
</protein>
<organism evidence="3 5">
    <name type="scientific">Xanthomonas dyei</name>
    <dbReference type="NCBI Taxonomy" id="743699"/>
    <lineage>
        <taxon>Bacteria</taxon>
        <taxon>Pseudomonadati</taxon>
        <taxon>Pseudomonadota</taxon>
        <taxon>Gammaproteobacteria</taxon>
        <taxon>Lysobacterales</taxon>
        <taxon>Lysobacteraceae</taxon>
        <taxon>Xanthomonas</taxon>
    </lineage>
</organism>
<reference evidence="4 6" key="2">
    <citation type="submission" date="2022-08" db="EMBL/GenBank/DDBJ databases">
        <title>Whole genome sequencing-based tracing of a 2022 introduction and outbreak of Xanthomonas hortorum pv. pelargonii.</title>
        <authorList>
            <person name="Iruegas-Bocardo F."/>
            <person name="Weisberg A.K."/>
            <person name="Riutta E.R."/>
            <person name="Kilday K."/>
            <person name="Bonkowski J.C."/>
            <person name="Creswell T."/>
            <person name="Daughtrey M.L."/>
            <person name="Rane K."/>
            <person name="Grunwald N.J."/>
            <person name="Chang J.H."/>
            <person name="Putnam M.L."/>
        </authorList>
    </citation>
    <scope>NUCLEOTIDE SEQUENCE [LARGE SCALE GENOMIC DNA]</scope>
    <source>
        <strain evidence="4 6">22-325</strain>
    </source>
</reference>
<keyword evidence="2" id="KW-0472">Membrane</keyword>
<feature type="transmembrane region" description="Helical" evidence="2">
    <location>
        <begin position="6"/>
        <end position="33"/>
    </location>
</feature>
<evidence type="ECO:0000313" key="6">
    <source>
        <dbReference type="Proteomes" id="UP001304534"/>
    </source>
</evidence>
<keyword evidence="6" id="KW-1185">Reference proteome</keyword>